<proteinExistence type="predicted"/>
<keyword evidence="3" id="KW-1185">Reference proteome</keyword>
<organism evidence="2 3">
    <name type="scientific">Streptomyces ziwulingensis</name>
    <dbReference type="NCBI Taxonomy" id="1045501"/>
    <lineage>
        <taxon>Bacteria</taxon>
        <taxon>Bacillati</taxon>
        <taxon>Actinomycetota</taxon>
        <taxon>Actinomycetes</taxon>
        <taxon>Kitasatosporales</taxon>
        <taxon>Streptomycetaceae</taxon>
        <taxon>Streptomyces</taxon>
    </lineage>
</organism>
<dbReference type="Proteomes" id="UP001501265">
    <property type="component" value="Unassembled WGS sequence"/>
</dbReference>
<dbReference type="EMBL" id="BAABIG010000089">
    <property type="protein sequence ID" value="GAA4824414.1"/>
    <property type="molecule type" value="Genomic_DNA"/>
</dbReference>
<feature type="transmembrane region" description="Helical" evidence="1">
    <location>
        <begin position="64"/>
        <end position="87"/>
    </location>
</feature>
<protein>
    <recommendedName>
        <fullName evidence="4">Integral membrane protein</fullName>
    </recommendedName>
</protein>
<gene>
    <name evidence="2" type="ORF">GCM10023220_67760</name>
</gene>
<keyword evidence="1" id="KW-0472">Membrane</keyword>
<feature type="transmembrane region" description="Helical" evidence="1">
    <location>
        <begin position="20"/>
        <end position="44"/>
    </location>
</feature>
<sequence length="102" mass="11105">MDSTALALIRSNHHGRGGDVPWQVVVGYIAIGLIGWVITATLFLRHEQAKSSKTVDSDAKVMAVLMGMTAAIGWPLAVVGFGIWKIVERFISDPVAMTKRDR</sequence>
<evidence type="ECO:0008006" key="4">
    <source>
        <dbReference type="Google" id="ProtNLM"/>
    </source>
</evidence>
<evidence type="ECO:0000256" key="1">
    <source>
        <dbReference type="SAM" id="Phobius"/>
    </source>
</evidence>
<evidence type="ECO:0000313" key="3">
    <source>
        <dbReference type="Proteomes" id="UP001501265"/>
    </source>
</evidence>
<accession>A0ABP9D2H9</accession>
<evidence type="ECO:0000313" key="2">
    <source>
        <dbReference type="EMBL" id="GAA4824414.1"/>
    </source>
</evidence>
<name>A0ABP9D2H9_9ACTN</name>
<comment type="caution">
    <text evidence="2">The sequence shown here is derived from an EMBL/GenBank/DDBJ whole genome shotgun (WGS) entry which is preliminary data.</text>
</comment>
<dbReference type="RefSeq" id="WP_345624524.1">
    <property type="nucleotide sequence ID" value="NZ_BAABIG010000089.1"/>
</dbReference>
<keyword evidence="1" id="KW-1133">Transmembrane helix</keyword>
<keyword evidence="1" id="KW-0812">Transmembrane</keyword>
<reference evidence="3" key="1">
    <citation type="journal article" date="2019" name="Int. J. Syst. Evol. Microbiol.">
        <title>The Global Catalogue of Microorganisms (GCM) 10K type strain sequencing project: providing services to taxonomists for standard genome sequencing and annotation.</title>
        <authorList>
            <consortium name="The Broad Institute Genomics Platform"/>
            <consortium name="The Broad Institute Genome Sequencing Center for Infectious Disease"/>
            <person name="Wu L."/>
            <person name="Ma J."/>
        </authorList>
    </citation>
    <scope>NUCLEOTIDE SEQUENCE [LARGE SCALE GENOMIC DNA]</scope>
    <source>
        <strain evidence="3">JCM 18081</strain>
    </source>
</reference>